<name>A0A6P9D2N3_PANGU</name>
<dbReference type="GO" id="GO:0015074">
    <property type="term" value="P:DNA integration"/>
    <property type="evidence" value="ECO:0007669"/>
    <property type="project" value="InterPro"/>
</dbReference>
<proteinExistence type="predicted"/>
<dbReference type="Pfam" id="PF17921">
    <property type="entry name" value="Integrase_H2C2"/>
    <property type="match status" value="1"/>
</dbReference>
<gene>
    <name evidence="4" type="primary">LOC117675378</name>
</gene>
<dbReference type="Gene3D" id="1.10.340.70">
    <property type="match status" value="1"/>
</dbReference>
<reference evidence="4" key="1">
    <citation type="submission" date="2025-08" db="UniProtKB">
        <authorList>
            <consortium name="RefSeq"/>
        </authorList>
    </citation>
    <scope>IDENTIFICATION</scope>
    <source>
        <tissue evidence="4">Blood</tissue>
    </source>
</reference>
<accession>A0A6P9D2N3</accession>
<dbReference type="Gene3D" id="3.30.420.10">
    <property type="entry name" value="Ribonuclease H-like superfamily/Ribonuclease H"/>
    <property type="match status" value="1"/>
</dbReference>
<dbReference type="Proteomes" id="UP001652622">
    <property type="component" value="Unplaced"/>
</dbReference>
<feature type="domain" description="Integrase catalytic" evidence="2">
    <location>
        <begin position="183"/>
        <end position="319"/>
    </location>
</feature>
<dbReference type="RefSeq" id="XP_034289829.1">
    <property type="nucleotide sequence ID" value="XM_034433938.1"/>
</dbReference>
<dbReference type="FunFam" id="1.10.340.70:FF:000003">
    <property type="entry name" value="Protein CBG25708"/>
    <property type="match status" value="1"/>
</dbReference>
<dbReference type="PANTHER" id="PTHR37984:SF12">
    <property type="entry name" value="RIBONUCLEASE H"/>
    <property type="match status" value="1"/>
</dbReference>
<dbReference type="InterPro" id="IPR050951">
    <property type="entry name" value="Retrovirus_Pol_polyprotein"/>
</dbReference>
<dbReference type="Pfam" id="PF00665">
    <property type="entry name" value="rve"/>
    <property type="match status" value="1"/>
</dbReference>
<dbReference type="InterPro" id="IPR001584">
    <property type="entry name" value="Integrase_cat-core"/>
</dbReference>
<evidence type="ECO:0000256" key="1">
    <source>
        <dbReference type="ARBA" id="ARBA00039658"/>
    </source>
</evidence>
<dbReference type="PANTHER" id="PTHR37984">
    <property type="entry name" value="PROTEIN CBG26694"/>
    <property type="match status" value="1"/>
</dbReference>
<dbReference type="GeneID" id="117675378"/>
<dbReference type="GO" id="GO:0003676">
    <property type="term" value="F:nucleic acid binding"/>
    <property type="evidence" value="ECO:0007669"/>
    <property type="project" value="InterPro"/>
</dbReference>
<evidence type="ECO:0000313" key="3">
    <source>
        <dbReference type="Proteomes" id="UP001652622"/>
    </source>
</evidence>
<dbReference type="KEGG" id="pgut:117675378"/>
<sequence length="319" mass="35317">MSRWAVSLSAYNYTLHYCPGKLIAHADALSCCPLPVSVQDPAPAPSVLLIEELHTPVTASDIATHSVRDSALAQVLDWVGRGWPSGQVSESFLPFRLRQHELSVQRGCLLWGNRMVIPATLQPSVLECLHESHPGIVRMKGLSRSYIWWPKIDWDITAWVASCQKCQRSRPAEPISPPQEWGSPKAPWSRIHIDFVGPYMGRTFLIVVDAYSKWVEIVLMTSTTSEAVIQVLRRMFATHGLPDVLVLDNGPQLTSTTFQLFLTLGIRHAQIAPFHPAGNGLAERAVQSAKEALARLGPGSNSRMEELGSTMWTSCEDGF</sequence>
<dbReference type="InterPro" id="IPR036397">
    <property type="entry name" value="RNaseH_sf"/>
</dbReference>
<dbReference type="AlphaFoldDB" id="A0A6P9D2N3"/>
<dbReference type="InParanoid" id="A0A6P9D2N3"/>
<dbReference type="SUPFAM" id="SSF53098">
    <property type="entry name" value="Ribonuclease H-like"/>
    <property type="match status" value="1"/>
</dbReference>
<evidence type="ECO:0000313" key="4">
    <source>
        <dbReference type="RefSeq" id="XP_034289829.1"/>
    </source>
</evidence>
<protein>
    <recommendedName>
        <fullName evidence="1">Gypsy retrotransposon integrase-like protein 1</fullName>
    </recommendedName>
</protein>
<keyword evidence="3" id="KW-1185">Reference proteome</keyword>
<evidence type="ECO:0000259" key="2">
    <source>
        <dbReference type="PROSITE" id="PS50994"/>
    </source>
</evidence>
<dbReference type="PROSITE" id="PS50994">
    <property type="entry name" value="INTEGRASE"/>
    <property type="match status" value="1"/>
</dbReference>
<dbReference type="InterPro" id="IPR012337">
    <property type="entry name" value="RNaseH-like_sf"/>
</dbReference>
<dbReference type="InterPro" id="IPR041588">
    <property type="entry name" value="Integrase_H2C2"/>
</dbReference>
<organism evidence="3 4">
    <name type="scientific">Pantherophis guttatus</name>
    <name type="common">Corn snake</name>
    <name type="synonym">Elaphe guttata</name>
    <dbReference type="NCBI Taxonomy" id="94885"/>
    <lineage>
        <taxon>Eukaryota</taxon>
        <taxon>Metazoa</taxon>
        <taxon>Chordata</taxon>
        <taxon>Craniata</taxon>
        <taxon>Vertebrata</taxon>
        <taxon>Euteleostomi</taxon>
        <taxon>Lepidosauria</taxon>
        <taxon>Squamata</taxon>
        <taxon>Bifurcata</taxon>
        <taxon>Unidentata</taxon>
        <taxon>Episquamata</taxon>
        <taxon>Toxicofera</taxon>
        <taxon>Serpentes</taxon>
        <taxon>Colubroidea</taxon>
        <taxon>Colubridae</taxon>
        <taxon>Colubrinae</taxon>
        <taxon>Pantherophis</taxon>
    </lineage>
</organism>